<dbReference type="PANTHER" id="PTHR36115:SF6">
    <property type="entry name" value="PROLINE-RICH ANTIGEN HOMOLOG"/>
    <property type="match status" value="1"/>
</dbReference>
<name>A0A1X7P1X2_9HYPH</name>
<dbReference type="EMBL" id="FXBL01000004">
    <property type="protein sequence ID" value="SMH44579.1"/>
    <property type="molecule type" value="Genomic_DNA"/>
</dbReference>
<feature type="transmembrane region" description="Helical" evidence="6">
    <location>
        <begin position="29"/>
        <end position="56"/>
    </location>
</feature>
<proteinExistence type="predicted"/>
<dbReference type="PANTHER" id="PTHR36115">
    <property type="entry name" value="PROLINE-RICH ANTIGEN HOMOLOG-RELATED"/>
    <property type="match status" value="1"/>
</dbReference>
<keyword evidence="2" id="KW-1003">Cell membrane</keyword>
<comment type="subcellular location">
    <subcellularLocation>
        <location evidence="1">Cell membrane</location>
        <topology evidence="1">Multi-pass membrane protein</topology>
    </subcellularLocation>
</comment>
<evidence type="ECO:0000313" key="9">
    <source>
        <dbReference type="Proteomes" id="UP000193083"/>
    </source>
</evidence>
<feature type="domain" description="RDD" evidence="7">
    <location>
        <begin position="26"/>
        <end position="147"/>
    </location>
</feature>
<evidence type="ECO:0000313" key="8">
    <source>
        <dbReference type="EMBL" id="SMH44579.1"/>
    </source>
</evidence>
<keyword evidence="5 6" id="KW-0472">Membrane</keyword>
<dbReference type="InterPro" id="IPR010432">
    <property type="entry name" value="RDD"/>
</dbReference>
<evidence type="ECO:0000256" key="2">
    <source>
        <dbReference type="ARBA" id="ARBA00022475"/>
    </source>
</evidence>
<gene>
    <name evidence="8" type="ORF">SAMN02982922_3068</name>
</gene>
<dbReference type="RefSeq" id="WP_085464939.1">
    <property type="nucleotide sequence ID" value="NZ_FXBL01000004.1"/>
</dbReference>
<evidence type="ECO:0000256" key="3">
    <source>
        <dbReference type="ARBA" id="ARBA00022692"/>
    </source>
</evidence>
<protein>
    <submittedName>
        <fullName evidence="8">Uncharacterized membrane protein YckC, RDD family</fullName>
    </submittedName>
</protein>
<feature type="transmembrane region" description="Helical" evidence="6">
    <location>
        <begin position="109"/>
        <end position="136"/>
    </location>
</feature>
<dbReference type="InterPro" id="IPR051791">
    <property type="entry name" value="Pra-immunoreactive"/>
</dbReference>
<evidence type="ECO:0000256" key="5">
    <source>
        <dbReference type="ARBA" id="ARBA00023136"/>
    </source>
</evidence>
<evidence type="ECO:0000259" key="7">
    <source>
        <dbReference type="Pfam" id="PF06271"/>
    </source>
</evidence>
<keyword evidence="4 6" id="KW-1133">Transmembrane helix</keyword>
<dbReference type="Proteomes" id="UP000193083">
    <property type="component" value="Unassembled WGS sequence"/>
</dbReference>
<dbReference type="OrthoDB" id="7270324at2"/>
<keyword evidence="3 6" id="KW-0812">Transmembrane</keyword>
<reference evidence="8 9" key="1">
    <citation type="submission" date="2017-04" db="EMBL/GenBank/DDBJ databases">
        <authorList>
            <person name="Afonso C.L."/>
            <person name="Miller P.J."/>
            <person name="Scott M.A."/>
            <person name="Spackman E."/>
            <person name="Goraichik I."/>
            <person name="Dimitrov K.M."/>
            <person name="Suarez D.L."/>
            <person name="Swayne D.E."/>
        </authorList>
    </citation>
    <scope>NUCLEOTIDE SEQUENCE [LARGE SCALE GENOMIC DNA]</scope>
    <source>
        <strain evidence="8 9">B5P</strain>
    </source>
</reference>
<accession>A0A1X7P1X2</accession>
<organism evidence="8 9">
    <name type="scientific">Mesorhizobium australicum</name>
    <dbReference type="NCBI Taxonomy" id="536018"/>
    <lineage>
        <taxon>Bacteria</taxon>
        <taxon>Pseudomonadati</taxon>
        <taxon>Pseudomonadota</taxon>
        <taxon>Alphaproteobacteria</taxon>
        <taxon>Hyphomicrobiales</taxon>
        <taxon>Phyllobacteriaceae</taxon>
        <taxon>Mesorhizobium</taxon>
    </lineage>
</organism>
<dbReference type="Pfam" id="PF06271">
    <property type="entry name" value="RDD"/>
    <property type="match status" value="1"/>
</dbReference>
<feature type="transmembrane region" description="Helical" evidence="6">
    <location>
        <begin position="62"/>
        <end position="83"/>
    </location>
</feature>
<evidence type="ECO:0000256" key="1">
    <source>
        <dbReference type="ARBA" id="ARBA00004651"/>
    </source>
</evidence>
<evidence type="ECO:0000256" key="6">
    <source>
        <dbReference type="SAM" id="Phobius"/>
    </source>
</evidence>
<sequence>MSTRILDGEIIGSRLDDVRAYDGVRTKRVLAFVIDYVLIGLLMIPVALVVALFGVLTLGLGWMLFGILGPLVALGYVAMTLGGRNQATVGMRMMGVHLERLDGRPIDGLLAIVHTVLFWAGNAILSPLILLATLFLDRKRTVHDLLLGTVVVRDDA</sequence>
<dbReference type="GO" id="GO:0005886">
    <property type="term" value="C:plasma membrane"/>
    <property type="evidence" value="ECO:0007669"/>
    <property type="project" value="UniProtKB-SubCell"/>
</dbReference>
<dbReference type="AlphaFoldDB" id="A0A1X7P1X2"/>
<keyword evidence="9" id="KW-1185">Reference proteome</keyword>
<evidence type="ECO:0000256" key="4">
    <source>
        <dbReference type="ARBA" id="ARBA00022989"/>
    </source>
</evidence>